<gene>
    <name evidence="2" type="ORF">GGX14DRAFT_396613</name>
</gene>
<evidence type="ECO:0008006" key="4">
    <source>
        <dbReference type="Google" id="ProtNLM"/>
    </source>
</evidence>
<evidence type="ECO:0000256" key="1">
    <source>
        <dbReference type="SAM" id="SignalP"/>
    </source>
</evidence>
<name>A0AAD6VE71_9AGAR</name>
<proteinExistence type="predicted"/>
<dbReference type="Proteomes" id="UP001219525">
    <property type="component" value="Unassembled WGS sequence"/>
</dbReference>
<sequence length="177" mass="17962">MLFKLVALFSVFVSLAGIVVSTPLPVNLTSRRHGHNGSAPAPGSTGNVAAASAAPANVVPCTNTDQSAAAFSDPDEPDVNLPTCSDIAPPSVAFPCTNIDAVATAFNVPLCTNTDQSAAAFSDPDEPDVNLPSCSDIAPPSVAFPCTNIDAVAAAFNLPLNRLRTQRSGRASGISIS</sequence>
<evidence type="ECO:0000313" key="3">
    <source>
        <dbReference type="Proteomes" id="UP001219525"/>
    </source>
</evidence>
<feature type="signal peptide" evidence="1">
    <location>
        <begin position="1"/>
        <end position="21"/>
    </location>
</feature>
<reference evidence="2" key="1">
    <citation type="submission" date="2023-03" db="EMBL/GenBank/DDBJ databases">
        <title>Massive genome expansion in bonnet fungi (Mycena s.s.) driven by repeated elements and novel gene families across ecological guilds.</title>
        <authorList>
            <consortium name="Lawrence Berkeley National Laboratory"/>
            <person name="Harder C.B."/>
            <person name="Miyauchi S."/>
            <person name="Viragh M."/>
            <person name="Kuo A."/>
            <person name="Thoen E."/>
            <person name="Andreopoulos B."/>
            <person name="Lu D."/>
            <person name="Skrede I."/>
            <person name="Drula E."/>
            <person name="Henrissat B."/>
            <person name="Morin E."/>
            <person name="Kohler A."/>
            <person name="Barry K."/>
            <person name="LaButti K."/>
            <person name="Morin E."/>
            <person name="Salamov A."/>
            <person name="Lipzen A."/>
            <person name="Mereny Z."/>
            <person name="Hegedus B."/>
            <person name="Baldrian P."/>
            <person name="Stursova M."/>
            <person name="Weitz H."/>
            <person name="Taylor A."/>
            <person name="Grigoriev I.V."/>
            <person name="Nagy L.G."/>
            <person name="Martin F."/>
            <person name="Kauserud H."/>
        </authorList>
    </citation>
    <scope>NUCLEOTIDE SEQUENCE</scope>
    <source>
        <strain evidence="2">9144</strain>
    </source>
</reference>
<protein>
    <recommendedName>
        <fullName evidence="4">Hydrophobin</fullName>
    </recommendedName>
</protein>
<accession>A0AAD6VE71</accession>
<feature type="chain" id="PRO_5041963355" description="Hydrophobin" evidence="1">
    <location>
        <begin position="22"/>
        <end position="177"/>
    </location>
</feature>
<organism evidence="2 3">
    <name type="scientific">Mycena pura</name>
    <dbReference type="NCBI Taxonomy" id="153505"/>
    <lineage>
        <taxon>Eukaryota</taxon>
        <taxon>Fungi</taxon>
        <taxon>Dikarya</taxon>
        <taxon>Basidiomycota</taxon>
        <taxon>Agaricomycotina</taxon>
        <taxon>Agaricomycetes</taxon>
        <taxon>Agaricomycetidae</taxon>
        <taxon>Agaricales</taxon>
        <taxon>Marasmiineae</taxon>
        <taxon>Mycenaceae</taxon>
        <taxon>Mycena</taxon>
    </lineage>
</organism>
<keyword evidence="1" id="KW-0732">Signal</keyword>
<comment type="caution">
    <text evidence="2">The sequence shown here is derived from an EMBL/GenBank/DDBJ whole genome shotgun (WGS) entry which is preliminary data.</text>
</comment>
<dbReference type="EMBL" id="JARJCW010000037">
    <property type="protein sequence ID" value="KAJ7207203.1"/>
    <property type="molecule type" value="Genomic_DNA"/>
</dbReference>
<evidence type="ECO:0000313" key="2">
    <source>
        <dbReference type="EMBL" id="KAJ7207203.1"/>
    </source>
</evidence>
<keyword evidence="3" id="KW-1185">Reference proteome</keyword>
<dbReference type="AlphaFoldDB" id="A0AAD6VE71"/>